<dbReference type="Proteomes" id="UP000002195">
    <property type="component" value="Unassembled WGS sequence"/>
</dbReference>
<dbReference type="AlphaFoldDB" id="Q55F18"/>
<dbReference type="SMR" id="Q55F18"/>
<dbReference type="dictyBase" id="DDB_G0268670"/>
<keyword evidence="2" id="KW-1185">Reference proteome</keyword>
<organism evidence="1 2">
    <name type="scientific">Dictyostelium discoideum</name>
    <name type="common">Social amoeba</name>
    <dbReference type="NCBI Taxonomy" id="44689"/>
    <lineage>
        <taxon>Eukaryota</taxon>
        <taxon>Amoebozoa</taxon>
        <taxon>Evosea</taxon>
        <taxon>Eumycetozoa</taxon>
        <taxon>Dictyostelia</taxon>
        <taxon>Dictyosteliales</taxon>
        <taxon>Dictyosteliaceae</taxon>
        <taxon>Dictyostelium</taxon>
    </lineage>
</organism>
<dbReference type="KEGG" id="ddi:DDB_G0268670"/>
<evidence type="ECO:0000313" key="1">
    <source>
        <dbReference type="EMBL" id="EAL72924.1"/>
    </source>
</evidence>
<dbReference type="InParanoid" id="Q55F18"/>
<protein>
    <submittedName>
        <fullName evidence="1">Uncharacterized protein</fullName>
    </submittedName>
</protein>
<dbReference type="HOGENOM" id="CLU_210587_0_0_1"/>
<sequence>MIFTTLTKISNKSSSSLSSNTTFEINSKSVQINFGNNLKMIASLINKLGPKGGI</sequence>
<dbReference type="RefSeq" id="XP_646852.1">
    <property type="nucleotide sequence ID" value="XM_641760.1"/>
</dbReference>
<evidence type="ECO:0000313" key="2">
    <source>
        <dbReference type="Proteomes" id="UP000002195"/>
    </source>
</evidence>
<name>Q55F18_DICDI</name>
<gene>
    <name evidence="1" type="ORF">DDB_G0268670</name>
</gene>
<proteinExistence type="predicted"/>
<reference evidence="1 2" key="1">
    <citation type="journal article" date="2005" name="Nature">
        <title>The genome of the social amoeba Dictyostelium discoideum.</title>
        <authorList>
            <consortium name="The Dictyostelium discoideum Sequencing Consortium"/>
            <person name="Eichinger L."/>
            <person name="Pachebat J.A."/>
            <person name="Glockner G."/>
            <person name="Rajandream M.A."/>
            <person name="Sucgang R."/>
            <person name="Berriman M."/>
            <person name="Song J."/>
            <person name="Olsen R."/>
            <person name="Szafranski K."/>
            <person name="Xu Q."/>
            <person name="Tunggal B."/>
            <person name="Kummerfeld S."/>
            <person name="Madera M."/>
            <person name="Konfortov B.A."/>
            <person name="Rivero F."/>
            <person name="Bankier A.T."/>
            <person name="Lehmann R."/>
            <person name="Hamlin N."/>
            <person name="Davies R."/>
            <person name="Gaudet P."/>
            <person name="Fey P."/>
            <person name="Pilcher K."/>
            <person name="Chen G."/>
            <person name="Saunders D."/>
            <person name="Sodergren E."/>
            <person name="Davis P."/>
            <person name="Kerhornou A."/>
            <person name="Nie X."/>
            <person name="Hall N."/>
            <person name="Anjard C."/>
            <person name="Hemphill L."/>
            <person name="Bason N."/>
            <person name="Farbrother P."/>
            <person name="Desany B."/>
            <person name="Just E."/>
            <person name="Morio T."/>
            <person name="Rost R."/>
            <person name="Churcher C."/>
            <person name="Cooper J."/>
            <person name="Haydock S."/>
            <person name="van Driessche N."/>
            <person name="Cronin A."/>
            <person name="Goodhead I."/>
            <person name="Muzny D."/>
            <person name="Mourier T."/>
            <person name="Pain A."/>
            <person name="Lu M."/>
            <person name="Harper D."/>
            <person name="Lindsay R."/>
            <person name="Hauser H."/>
            <person name="James K."/>
            <person name="Quiles M."/>
            <person name="Madan Babu M."/>
            <person name="Saito T."/>
            <person name="Buchrieser C."/>
            <person name="Wardroper A."/>
            <person name="Felder M."/>
            <person name="Thangavelu M."/>
            <person name="Johnson D."/>
            <person name="Knights A."/>
            <person name="Loulseged H."/>
            <person name="Mungall K."/>
            <person name="Oliver K."/>
            <person name="Price C."/>
            <person name="Quail M.A."/>
            <person name="Urushihara H."/>
            <person name="Hernandez J."/>
            <person name="Rabbinowitsch E."/>
            <person name="Steffen D."/>
            <person name="Sanders M."/>
            <person name="Ma J."/>
            <person name="Kohara Y."/>
            <person name="Sharp S."/>
            <person name="Simmonds M."/>
            <person name="Spiegler S."/>
            <person name="Tivey A."/>
            <person name="Sugano S."/>
            <person name="White B."/>
            <person name="Walker D."/>
            <person name="Woodward J."/>
            <person name="Winckler T."/>
            <person name="Tanaka Y."/>
            <person name="Shaulsky G."/>
            <person name="Schleicher M."/>
            <person name="Weinstock G."/>
            <person name="Rosenthal A."/>
            <person name="Cox E.C."/>
            <person name="Chisholm R.L."/>
            <person name="Gibbs R."/>
            <person name="Loomis W.F."/>
            <person name="Platzer M."/>
            <person name="Kay R.R."/>
            <person name="Williams J."/>
            <person name="Dear P.H."/>
            <person name="Noegel A.A."/>
            <person name="Barrell B."/>
            <person name="Kuspa A."/>
        </authorList>
    </citation>
    <scope>NUCLEOTIDE SEQUENCE [LARGE SCALE GENOMIC DNA]</scope>
    <source>
        <strain evidence="1 2">AX4</strain>
    </source>
</reference>
<dbReference type="PaxDb" id="44689-DDB0189938"/>
<comment type="caution">
    <text evidence="1">The sequence shown here is derived from an EMBL/GenBank/DDBJ whole genome shotgun (WGS) entry which is preliminary data.</text>
</comment>
<accession>Q55F18</accession>
<dbReference type="GeneID" id="8616535"/>
<dbReference type="EMBL" id="AAFI02000004">
    <property type="protein sequence ID" value="EAL72924.1"/>
    <property type="molecule type" value="Genomic_DNA"/>
</dbReference>